<evidence type="ECO:0000256" key="3">
    <source>
        <dbReference type="ARBA" id="ARBA00023242"/>
    </source>
</evidence>
<name>A0AAV2SP96_MEGNR</name>
<dbReference type="Proteomes" id="UP001497623">
    <property type="component" value="Unassembled WGS sequence"/>
</dbReference>
<organism evidence="4 5">
    <name type="scientific">Meganyctiphanes norvegica</name>
    <name type="common">Northern krill</name>
    <name type="synonym">Thysanopoda norvegica</name>
    <dbReference type="NCBI Taxonomy" id="48144"/>
    <lineage>
        <taxon>Eukaryota</taxon>
        <taxon>Metazoa</taxon>
        <taxon>Ecdysozoa</taxon>
        <taxon>Arthropoda</taxon>
        <taxon>Crustacea</taxon>
        <taxon>Multicrustacea</taxon>
        <taxon>Malacostraca</taxon>
        <taxon>Eumalacostraca</taxon>
        <taxon>Eucarida</taxon>
        <taxon>Euphausiacea</taxon>
        <taxon>Euphausiidae</taxon>
        <taxon>Meganyctiphanes</taxon>
    </lineage>
</organism>
<dbReference type="Pfam" id="PF14750">
    <property type="entry name" value="INTS2"/>
    <property type="match status" value="1"/>
</dbReference>
<dbReference type="PANTHER" id="PTHR28608:SF1">
    <property type="entry name" value="INTEGRATOR COMPLEX SUBUNIT 2"/>
    <property type="match status" value="1"/>
</dbReference>
<accession>A0AAV2SP96</accession>
<dbReference type="EMBL" id="CAXKWB010099749">
    <property type="protein sequence ID" value="CAL4223863.1"/>
    <property type="molecule type" value="Genomic_DNA"/>
</dbReference>
<protein>
    <recommendedName>
        <fullName evidence="6">Integrator complex subunit 2</fullName>
    </recommendedName>
</protein>
<dbReference type="InterPro" id="IPR029321">
    <property type="entry name" value="INTS2"/>
</dbReference>
<evidence type="ECO:0008006" key="6">
    <source>
        <dbReference type="Google" id="ProtNLM"/>
    </source>
</evidence>
<evidence type="ECO:0000256" key="1">
    <source>
        <dbReference type="ARBA" id="ARBA00004123"/>
    </source>
</evidence>
<keyword evidence="3" id="KW-0539">Nucleus</keyword>
<feature type="non-terminal residue" evidence="4">
    <location>
        <position position="1190"/>
    </location>
</feature>
<proteinExistence type="inferred from homology"/>
<evidence type="ECO:0000256" key="2">
    <source>
        <dbReference type="ARBA" id="ARBA00006705"/>
    </source>
</evidence>
<comment type="subcellular location">
    <subcellularLocation>
        <location evidence="1">Nucleus</location>
    </subcellularLocation>
</comment>
<comment type="similarity">
    <text evidence="2">Belongs to the Integrator subunit 2 family.</text>
</comment>
<comment type="caution">
    <text evidence="4">The sequence shown here is derived from an EMBL/GenBank/DDBJ whole genome shotgun (WGS) entry which is preliminary data.</text>
</comment>
<dbReference type="AlphaFoldDB" id="A0AAV2SP96"/>
<sequence>MPITSPVSPRVFKAIEKSDIQTLACCREDEIRPILPCLVRMSLIAPLDHSEECISGRKVILRILSGIEVVNSLVALLSIDFPALEIDVKKEQQLRQKIGGNNATESVLVQSLSNGLALEFECSDPTRRLRLLLSELLLVMAQIREPRPDFYHKTSELFDNTCYLEEVSDVLCIALAELPALLPPAEVAEALLHLTNGPILIARMVANQPDCFKEVVTGLVMGGEKQDEDSPAGQTRLQAVRILCQMNPKQALNVRWLCVEQCRMPGLAVYVTLDAAKEKTGASYSDESSSTHGDGGDVVSFVTGLLLSHNHQQRSWFAQFIKNGQRRKFEINSSALIALRTDLSERLRNLLLFNNTDTLPDSQVIVATTLLRLYCALKSMAHLKFSEEKEVSLLLQLVTCHPPPTAAGVRFVSTGLCMLIACPSLIASSENERKASEWIKWLVKEEAYFQGASCGSSSFGAMLLLMAIHFHVQQLSAIIELVSAALGMKVLTRATNLSRIKYIFTHDVFTEQVVTAHAAKVSVTLNLNASMPGFLPVHCIYHQLKSRMFTKHKVPIKDWIYKQICASTTPLHPVMAQLVEVYVNSILLPASKSGLTDTFNEPITEEEIMAVFSQSIFTEKAPDVSSDEISRKKPTGLRMRSRRIFNHETSEGVVITKSQTKSENKPVASVMTSQLLLLYYLLLYEDIRLNNMHILITSQRRPHSYSQNLFAQLPIRYLLSQAQKEQRLYAGLFSPLVKLLASHFPQLCLVEDWLYQRPSANSRLGILPPKIPLQEHTITQAMKDAADKPGRLLVVLDRLLQLPPHQMWTAAIPLTASIKDLLQPRVPRKVLDTYRQVWLRLNSLFPRRLWAMTVEGLRPLDSRRVLEQPLMEDDIVLDPLYVLRCDDRVFRCAPLLQLVMYMLQVYLLSSRTFLSQRLQNSPVVSSAGGVPPPSGLDEEREKLRGALVLTQESAAVQILLEAACARYEDKSGDSGSALVLQEVRSIVCSYIHQAFLKDTTLAKLVHFQGYSPDLLAPIVRGVPSMHIAVGLNWIPELLQLPDIDKQMFAIQLTSHLALQNAMPPTLSISRLAVNTLATLLSVLGQEERLLIMECSMSSLVRIGQAFPALVDDLLHLLVMYGRVAAAHSALSSAPSPHSLAFMEEEFKIMEYSMSTLQFDQGIPREDKLCSRIIKAFNKLASESQKSHNLY</sequence>
<dbReference type="GO" id="GO:0034472">
    <property type="term" value="P:snRNA 3'-end processing"/>
    <property type="evidence" value="ECO:0007669"/>
    <property type="project" value="TreeGrafter"/>
</dbReference>
<keyword evidence="5" id="KW-1185">Reference proteome</keyword>
<reference evidence="4 5" key="1">
    <citation type="submission" date="2024-05" db="EMBL/GenBank/DDBJ databases">
        <authorList>
            <person name="Wallberg A."/>
        </authorList>
    </citation>
    <scope>NUCLEOTIDE SEQUENCE [LARGE SCALE GENOMIC DNA]</scope>
</reference>
<dbReference type="InterPro" id="IPR026236">
    <property type="entry name" value="Int2_metazoa"/>
</dbReference>
<evidence type="ECO:0000313" key="4">
    <source>
        <dbReference type="EMBL" id="CAL4223863.1"/>
    </source>
</evidence>
<evidence type="ECO:0000313" key="5">
    <source>
        <dbReference type="Proteomes" id="UP001497623"/>
    </source>
</evidence>
<gene>
    <name evidence="4" type="ORF">MNOR_LOCUS39273</name>
</gene>
<dbReference type="PRINTS" id="PR02105">
    <property type="entry name" value="INTSUBUNIT2"/>
</dbReference>
<dbReference type="PANTHER" id="PTHR28608">
    <property type="entry name" value="INTEGRATOR COMPLEX SUBUNIT 2"/>
    <property type="match status" value="1"/>
</dbReference>
<dbReference type="GO" id="GO:0032039">
    <property type="term" value="C:integrator complex"/>
    <property type="evidence" value="ECO:0007669"/>
    <property type="project" value="InterPro"/>
</dbReference>